<dbReference type="EMBL" id="VHLH01000013">
    <property type="protein sequence ID" value="TPW29019.1"/>
    <property type="molecule type" value="Genomic_DNA"/>
</dbReference>
<keyword evidence="3 6" id="KW-0812">Transmembrane</keyword>
<keyword evidence="2" id="KW-1003">Cell membrane</keyword>
<evidence type="ECO:0000256" key="6">
    <source>
        <dbReference type="SAM" id="Phobius"/>
    </source>
</evidence>
<dbReference type="PANTHER" id="PTHR30250">
    <property type="entry name" value="PST FAMILY PREDICTED COLANIC ACID TRANSPORTER"/>
    <property type="match status" value="1"/>
</dbReference>
<dbReference type="Pfam" id="PF01943">
    <property type="entry name" value="Polysacc_synt"/>
    <property type="match status" value="1"/>
</dbReference>
<keyword evidence="4 6" id="KW-1133">Transmembrane helix</keyword>
<dbReference type="GO" id="GO:0005886">
    <property type="term" value="C:plasma membrane"/>
    <property type="evidence" value="ECO:0007669"/>
    <property type="project" value="UniProtKB-SubCell"/>
</dbReference>
<dbReference type="InterPro" id="IPR002797">
    <property type="entry name" value="Polysacc_synth"/>
</dbReference>
<dbReference type="RefSeq" id="WP_141166621.1">
    <property type="nucleotide sequence ID" value="NZ_VHLH01000013.1"/>
</dbReference>
<feature type="transmembrane region" description="Helical" evidence="6">
    <location>
        <begin position="197"/>
        <end position="220"/>
    </location>
</feature>
<evidence type="ECO:0000256" key="2">
    <source>
        <dbReference type="ARBA" id="ARBA00022475"/>
    </source>
</evidence>
<evidence type="ECO:0000256" key="3">
    <source>
        <dbReference type="ARBA" id="ARBA00022692"/>
    </source>
</evidence>
<keyword evidence="8" id="KW-1185">Reference proteome</keyword>
<organism evidence="7 8">
    <name type="scientific">Pararhizobium mangrovi</name>
    <dbReference type="NCBI Taxonomy" id="2590452"/>
    <lineage>
        <taxon>Bacteria</taxon>
        <taxon>Pseudomonadati</taxon>
        <taxon>Pseudomonadota</taxon>
        <taxon>Alphaproteobacteria</taxon>
        <taxon>Hyphomicrobiales</taxon>
        <taxon>Rhizobiaceae</taxon>
        <taxon>Rhizobium/Agrobacterium group</taxon>
        <taxon>Pararhizobium</taxon>
    </lineage>
</organism>
<feature type="transmembrane region" description="Helical" evidence="6">
    <location>
        <begin position="139"/>
        <end position="158"/>
    </location>
</feature>
<dbReference type="Proteomes" id="UP000320314">
    <property type="component" value="Unassembled WGS sequence"/>
</dbReference>
<name>A0A506U8X1_9HYPH</name>
<evidence type="ECO:0000256" key="5">
    <source>
        <dbReference type="ARBA" id="ARBA00023136"/>
    </source>
</evidence>
<evidence type="ECO:0000256" key="1">
    <source>
        <dbReference type="ARBA" id="ARBA00004651"/>
    </source>
</evidence>
<feature type="transmembrane region" description="Helical" evidence="6">
    <location>
        <begin position="392"/>
        <end position="416"/>
    </location>
</feature>
<evidence type="ECO:0000313" key="8">
    <source>
        <dbReference type="Proteomes" id="UP000320314"/>
    </source>
</evidence>
<evidence type="ECO:0000313" key="7">
    <source>
        <dbReference type="EMBL" id="TPW29019.1"/>
    </source>
</evidence>
<evidence type="ECO:0000256" key="4">
    <source>
        <dbReference type="ARBA" id="ARBA00022989"/>
    </source>
</evidence>
<gene>
    <name evidence="7" type="ORF">FJU11_08555</name>
</gene>
<dbReference type="AlphaFoldDB" id="A0A506U8X1"/>
<feature type="transmembrane region" description="Helical" evidence="6">
    <location>
        <begin position="357"/>
        <end position="380"/>
    </location>
</feature>
<comment type="caution">
    <text evidence="7">The sequence shown here is derived from an EMBL/GenBank/DDBJ whole genome shotgun (WGS) entry which is preliminary data.</text>
</comment>
<sequence>MAVPAILHDRIRRILQGRGGAAGERLVNIGHLLTGNVFGSFLGMLAFMLTARALGPHDYGRLALTFSYIRAVQLLIAFQSWQPLIKYGAELHGRSHEPDYRALMKFGLMVDIGAAMAAFLVAVCGAFLFGSILGISKDMLTWVLIYATTLAFQINGMPTAVLRLAGRFRLTAYGPLAGTSFRVVLCLVGLLTGAGPLYFVVLWTITQIGGAVSILVLALFELHRQGVRQLMSAPLAGVTRKFEGLLGFTIGSNLELSIRSSTNEFDTLLVGFLAGPSPAGFYQITKRLARMVLQLGAQVQAVLYPDIARIWARGELKELHRAVLQTFVMLAGFGVLVVGLTAIGIRPIIIHTAGTSFAAAAPLAVVQMIAAAIMLSGGVLRSALLAMGRQPTVLRIVIVATIIFQLVAVSAIPIVGAMGANLAHMVMALIMVSCLWFVYRRMIQAGKPGDPDTQTQSTDAAMTPS</sequence>
<keyword evidence="5 6" id="KW-0472">Membrane</keyword>
<protein>
    <submittedName>
        <fullName evidence="7">Lipopolysaccharide biosynthesis protein</fullName>
    </submittedName>
</protein>
<dbReference type="InterPro" id="IPR050833">
    <property type="entry name" value="Poly_Biosynth_Transport"/>
</dbReference>
<feature type="transmembrane region" description="Helical" evidence="6">
    <location>
        <begin position="106"/>
        <end position="133"/>
    </location>
</feature>
<dbReference type="PANTHER" id="PTHR30250:SF31">
    <property type="entry name" value="INNER MEMBRANE PROTEIN YGHQ"/>
    <property type="match status" value="1"/>
</dbReference>
<comment type="subcellular location">
    <subcellularLocation>
        <location evidence="1">Cell membrane</location>
        <topology evidence="1">Multi-pass membrane protein</topology>
    </subcellularLocation>
</comment>
<proteinExistence type="predicted"/>
<dbReference type="OrthoDB" id="493991at2"/>
<feature type="transmembrane region" description="Helical" evidence="6">
    <location>
        <begin position="32"/>
        <end position="54"/>
    </location>
</feature>
<feature type="transmembrane region" description="Helical" evidence="6">
    <location>
        <begin position="422"/>
        <end position="439"/>
    </location>
</feature>
<accession>A0A506U8X1</accession>
<reference evidence="7 8" key="1">
    <citation type="submission" date="2019-06" db="EMBL/GenBank/DDBJ databases">
        <authorList>
            <person name="Li M."/>
        </authorList>
    </citation>
    <scope>NUCLEOTIDE SEQUENCE [LARGE SCALE GENOMIC DNA]</scope>
    <source>
        <strain evidence="7 8">BGMRC6574</strain>
    </source>
</reference>
<feature type="transmembrane region" description="Helical" evidence="6">
    <location>
        <begin position="322"/>
        <end position="345"/>
    </location>
</feature>